<dbReference type="Pfam" id="PF14755">
    <property type="entry name" value="Nsp2_AV"/>
    <property type="match status" value="1"/>
</dbReference>
<feature type="non-terminal residue" evidence="3">
    <location>
        <position position="1"/>
    </location>
</feature>
<gene>
    <name evidence="3" type="ORF">DQ226_12280</name>
</gene>
<name>A0A365P8G8_9ACTN</name>
<comment type="caution">
    <text evidence="3">The sequence shown here is derived from an EMBL/GenBank/DDBJ whole genome shotgun (WGS) entry which is preliminary data.</text>
</comment>
<dbReference type="Proteomes" id="UP000252187">
    <property type="component" value="Unassembled WGS sequence"/>
</dbReference>
<feature type="compositionally biased region" description="Basic residues" evidence="1">
    <location>
        <begin position="1"/>
        <end position="12"/>
    </location>
</feature>
<sequence>TLTHPTRPRHRTGTGNGTSTGAPVPAPPRPRTATPEKATPASATPESASRWWARNKPHHSDIEKGIRALLHERLDELIDPPPF</sequence>
<feature type="domain" description="Nsp2 transmembrane" evidence="2">
    <location>
        <begin position="4"/>
        <end position="70"/>
    </location>
</feature>
<evidence type="ECO:0000259" key="2">
    <source>
        <dbReference type="Pfam" id="PF14755"/>
    </source>
</evidence>
<accession>A0A365P8G8</accession>
<evidence type="ECO:0000313" key="4">
    <source>
        <dbReference type="Proteomes" id="UP000252187"/>
    </source>
</evidence>
<protein>
    <recommendedName>
        <fullName evidence="2">Nsp2 transmembrane domain-containing protein</fullName>
    </recommendedName>
</protein>
<dbReference type="EMBL" id="QNTT01000034">
    <property type="protein sequence ID" value="RBA33558.1"/>
    <property type="molecule type" value="Genomic_DNA"/>
</dbReference>
<feature type="compositionally biased region" description="Low complexity" evidence="1">
    <location>
        <begin position="31"/>
        <end position="49"/>
    </location>
</feature>
<proteinExistence type="predicted"/>
<dbReference type="AlphaFoldDB" id="A0A365P8G8"/>
<organism evidence="3 4">
    <name type="scientific">Dietzia maris</name>
    <dbReference type="NCBI Taxonomy" id="37915"/>
    <lineage>
        <taxon>Bacteria</taxon>
        <taxon>Bacillati</taxon>
        <taxon>Actinomycetota</taxon>
        <taxon>Actinomycetes</taxon>
        <taxon>Mycobacteriales</taxon>
        <taxon>Dietziaceae</taxon>
        <taxon>Dietzia</taxon>
    </lineage>
</organism>
<evidence type="ECO:0000256" key="1">
    <source>
        <dbReference type="SAM" id="MobiDB-lite"/>
    </source>
</evidence>
<evidence type="ECO:0000313" key="3">
    <source>
        <dbReference type="EMBL" id="RBA33558.1"/>
    </source>
</evidence>
<reference evidence="3 4" key="1">
    <citation type="submission" date="2018-06" db="EMBL/GenBank/DDBJ databases">
        <title>Whole genome sequencing of four bacterial strains from South Shetland trench revealing bio-synthetic gene clusters.</title>
        <authorList>
            <person name="Abdel-Mageed W.M."/>
            <person name="Lehri B."/>
            <person name="Jarmusch S.A."/>
            <person name="Miranda K."/>
            <person name="Goodfellow M."/>
            <person name="Jaspars M."/>
            <person name="Karlyshev A.V."/>
        </authorList>
    </citation>
    <scope>NUCLEOTIDE SEQUENCE [LARGE SCALE GENOMIC DNA]</scope>
    <source>
        <strain evidence="3 4">SST1</strain>
    </source>
</reference>
<dbReference type="InterPro" id="IPR032786">
    <property type="entry name" value="NSP2_TM_arteriviridae"/>
</dbReference>
<feature type="region of interest" description="Disordered" evidence="1">
    <location>
        <begin position="1"/>
        <end position="56"/>
    </location>
</feature>